<name>A0A1B2ES13_9HYPH</name>
<organism evidence="1">
    <name type="scientific">Microvirga ossetica</name>
    <dbReference type="NCBI Taxonomy" id="1882682"/>
    <lineage>
        <taxon>Bacteria</taxon>
        <taxon>Pseudomonadati</taxon>
        <taxon>Pseudomonadota</taxon>
        <taxon>Alphaproteobacteria</taxon>
        <taxon>Hyphomicrobiales</taxon>
        <taxon>Methylobacteriaceae</taxon>
        <taxon>Microvirga</taxon>
    </lineage>
</organism>
<keyword evidence="1" id="KW-0614">Plasmid</keyword>
<gene>
    <name evidence="1" type="ORF">BB934_31515</name>
</gene>
<dbReference type="KEGG" id="moc:BB934_31515"/>
<reference evidence="1" key="1">
    <citation type="submission" date="2016-07" db="EMBL/GenBank/DDBJ databases">
        <title>Microvirga ossetica sp. nov. a new species of rhizobia isolated from root nodules of the legume species Vicia alpestris Steven originated from North Ossetia region in the Caucasus.</title>
        <authorList>
            <person name="Safronova V.I."/>
            <person name="Kuznetsova I.G."/>
            <person name="Sazanova A.L."/>
            <person name="Belimov A."/>
            <person name="Andronov E."/>
            <person name="Osledkin Y.S."/>
            <person name="Onishchuk O.P."/>
            <person name="Kurchak O.N."/>
            <person name="Shaposhnikov A.I."/>
            <person name="Willems A."/>
            <person name="Tikhonovich I.A."/>
        </authorList>
    </citation>
    <scope>NUCLEOTIDE SEQUENCE [LARGE SCALE GENOMIC DNA]</scope>
    <source>
        <strain evidence="1">V5/3M</strain>
        <plasmid evidence="1">unnamed1</plasmid>
    </source>
</reference>
<geneLocation type="plasmid" evidence="1">
    <name>unnamed1</name>
</geneLocation>
<dbReference type="RefSeq" id="WP_099513877.1">
    <property type="nucleotide sequence ID" value="NZ_CP016617.1"/>
</dbReference>
<evidence type="ECO:0000313" key="1">
    <source>
        <dbReference type="EMBL" id="ANY82773.1"/>
    </source>
</evidence>
<dbReference type="EMBL" id="CP016617">
    <property type="protein sequence ID" value="ANY82773.1"/>
    <property type="molecule type" value="Genomic_DNA"/>
</dbReference>
<protein>
    <submittedName>
        <fullName evidence="1">Uncharacterized protein</fullName>
    </submittedName>
</protein>
<dbReference type="OrthoDB" id="6906417at2"/>
<proteinExistence type="predicted"/>
<dbReference type="AlphaFoldDB" id="A0A1B2ES13"/>
<sequence>MTREESETVIRRLVEEWVELRGVTQGQSEAPSFSDFYAWLQQDYSPYLDFRSATSVRADVERWFDDELGQDWLN</sequence>
<accession>A0A1B2ES13</accession>